<dbReference type="OrthoDB" id="7159482at2"/>
<gene>
    <name evidence="2" type="ORF">SAMN02927928_3242</name>
</gene>
<protein>
    <recommendedName>
        <fullName evidence="4">DUF2794 domain-containing protein</fullName>
    </recommendedName>
</protein>
<dbReference type="Proteomes" id="UP000199150">
    <property type="component" value="Unassembled WGS sequence"/>
</dbReference>
<proteinExistence type="predicted"/>
<dbReference type="AlphaFoldDB" id="A0A1G4T415"/>
<dbReference type="RefSeq" id="WP_090650039.1">
    <property type="nucleotide sequence ID" value="NZ_CBCRYE010000016.1"/>
</dbReference>
<evidence type="ECO:0000313" key="2">
    <source>
        <dbReference type="EMBL" id="SCW76133.1"/>
    </source>
</evidence>
<organism evidence="2 3">
    <name type="scientific">Asticcacaulis taihuensis</name>
    <dbReference type="NCBI Taxonomy" id="260084"/>
    <lineage>
        <taxon>Bacteria</taxon>
        <taxon>Pseudomonadati</taxon>
        <taxon>Pseudomonadota</taxon>
        <taxon>Alphaproteobacteria</taxon>
        <taxon>Caulobacterales</taxon>
        <taxon>Caulobacteraceae</taxon>
        <taxon>Asticcacaulis</taxon>
    </lineage>
</organism>
<accession>A0A1G4T415</accession>
<dbReference type="Pfam" id="PF10984">
    <property type="entry name" value="DUF2794"/>
    <property type="match status" value="1"/>
</dbReference>
<evidence type="ECO:0008006" key="4">
    <source>
        <dbReference type="Google" id="ProtNLM"/>
    </source>
</evidence>
<dbReference type="InterPro" id="IPR021252">
    <property type="entry name" value="DUF2794"/>
</dbReference>
<name>A0A1G4T415_9CAUL</name>
<evidence type="ECO:0000256" key="1">
    <source>
        <dbReference type="SAM" id="MobiDB-lite"/>
    </source>
</evidence>
<dbReference type="EMBL" id="FMTS01000006">
    <property type="protein sequence ID" value="SCW76133.1"/>
    <property type="molecule type" value="Genomic_DNA"/>
</dbReference>
<feature type="region of interest" description="Disordered" evidence="1">
    <location>
        <begin position="1"/>
        <end position="21"/>
    </location>
</feature>
<evidence type="ECO:0000313" key="3">
    <source>
        <dbReference type="Proteomes" id="UP000199150"/>
    </source>
</evidence>
<feature type="compositionally biased region" description="Polar residues" evidence="1">
    <location>
        <begin position="1"/>
        <end position="17"/>
    </location>
</feature>
<keyword evidence="3" id="KW-1185">Reference proteome</keyword>
<sequence>MSIQDLSGAFNASQPQNAGKPGPVFFERKELELILRLYGQHVASGDWRDYAIDQLADAVAFNIFRRSNEAPLYRIEKRPSLARKQGAFAVFNQAGMILKRGRELGPVLAVLDKRRFDVL</sequence>
<reference evidence="3" key="1">
    <citation type="submission" date="2016-10" db="EMBL/GenBank/DDBJ databases">
        <authorList>
            <person name="Varghese N."/>
            <person name="Submissions S."/>
        </authorList>
    </citation>
    <scope>NUCLEOTIDE SEQUENCE [LARGE SCALE GENOMIC DNA]</scope>
    <source>
        <strain evidence="3">CGMCC 1.3431</strain>
    </source>
</reference>
<dbReference type="STRING" id="260084.SAMN02927928_3242"/>